<feature type="chain" id="PRO_5042283416" description="UDP-galactose transporter" evidence="6">
    <location>
        <begin position="23"/>
        <end position="317"/>
    </location>
</feature>
<feature type="transmembrane region" description="Helical" evidence="5">
    <location>
        <begin position="105"/>
        <end position="125"/>
    </location>
</feature>
<keyword evidence="6" id="KW-0732">Signal</keyword>
<protein>
    <recommendedName>
        <fullName evidence="9">UDP-galactose transporter</fullName>
    </recommendedName>
</protein>
<dbReference type="GO" id="GO:0015165">
    <property type="term" value="F:pyrimidine nucleotide-sugar transmembrane transporter activity"/>
    <property type="evidence" value="ECO:0007669"/>
    <property type="project" value="InterPro"/>
</dbReference>
<dbReference type="PANTHER" id="PTHR10231">
    <property type="entry name" value="NUCLEOTIDE-SUGAR TRANSMEMBRANE TRANSPORTER"/>
    <property type="match status" value="1"/>
</dbReference>
<keyword evidence="2 5" id="KW-0812">Transmembrane</keyword>
<dbReference type="NCBIfam" id="TIGR00803">
    <property type="entry name" value="nst"/>
    <property type="match status" value="1"/>
</dbReference>
<evidence type="ECO:0000256" key="5">
    <source>
        <dbReference type="SAM" id="Phobius"/>
    </source>
</evidence>
<evidence type="ECO:0000256" key="4">
    <source>
        <dbReference type="ARBA" id="ARBA00023136"/>
    </source>
</evidence>
<evidence type="ECO:0000256" key="3">
    <source>
        <dbReference type="ARBA" id="ARBA00022989"/>
    </source>
</evidence>
<dbReference type="InterPro" id="IPR007271">
    <property type="entry name" value="Nuc_sug_transpt"/>
</dbReference>
<comment type="subcellular location">
    <subcellularLocation>
        <location evidence="1">Membrane</location>
        <topology evidence="1">Multi-pass membrane protein</topology>
    </subcellularLocation>
</comment>
<feature type="transmembrane region" description="Helical" evidence="5">
    <location>
        <begin position="43"/>
        <end position="65"/>
    </location>
</feature>
<name>A0AAF0EU55_9BASI</name>
<evidence type="ECO:0008006" key="9">
    <source>
        <dbReference type="Google" id="ProtNLM"/>
    </source>
</evidence>
<feature type="transmembrane region" description="Helical" evidence="5">
    <location>
        <begin position="255"/>
        <end position="276"/>
    </location>
</feature>
<feature type="transmembrane region" description="Helical" evidence="5">
    <location>
        <begin position="167"/>
        <end position="190"/>
    </location>
</feature>
<evidence type="ECO:0000256" key="2">
    <source>
        <dbReference type="ARBA" id="ARBA00022692"/>
    </source>
</evidence>
<evidence type="ECO:0000256" key="6">
    <source>
        <dbReference type="SAM" id="SignalP"/>
    </source>
</evidence>
<proteinExistence type="predicted"/>
<dbReference type="Gene3D" id="1.10.3730.20">
    <property type="match status" value="1"/>
</dbReference>
<dbReference type="Proteomes" id="UP001219933">
    <property type="component" value="Chromosome 6"/>
</dbReference>
<keyword evidence="3 5" id="KW-1133">Transmembrane helix</keyword>
<feature type="transmembrane region" description="Helical" evidence="5">
    <location>
        <begin position="137"/>
        <end position="155"/>
    </location>
</feature>
<reference evidence="7" key="1">
    <citation type="submission" date="2023-03" db="EMBL/GenBank/DDBJ databases">
        <title>Mating type loci evolution in Malassezia.</title>
        <authorList>
            <person name="Coelho M.A."/>
        </authorList>
    </citation>
    <scope>NUCLEOTIDE SEQUENCE</scope>
    <source>
        <strain evidence="7">CBS 11721</strain>
    </source>
</reference>
<feature type="transmembrane region" description="Helical" evidence="5">
    <location>
        <begin position="282"/>
        <end position="299"/>
    </location>
</feature>
<dbReference type="PIRSF" id="PIRSF005799">
    <property type="entry name" value="UDP-gal_transpt"/>
    <property type="match status" value="1"/>
</dbReference>
<feature type="signal peptide" evidence="6">
    <location>
        <begin position="1"/>
        <end position="22"/>
    </location>
</feature>
<keyword evidence="4 5" id="KW-0472">Membrane</keyword>
<evidence type="ECO:0000313" key="8">
    <source>
        <dbReference type="Proteomes" id="UP001219933"/>
    </source>
</evidence>
<keyword evidence="8" id="KW-1185">Reference proteome</keyword>
<sequence>MTSLRVRAGLLALLVAQNCAVALVMHESTAGRAKSEPYSRAQAVVVIEVVKGLVASAVALTFMRPAQVYQSTFSRDAWLLAVPAAIYVVQNYLHFVAIANLSPSVFQVVYQLKVLTTALCSVAFLGRRLSMRQWTALVVLVMGVALVQVGAGPAPSRPLEGALNPTLGFGAAIVLCILSGVAGVYIELVLKSGGDVWIRNTQLSLWSLIPAALPLYKDKTPFLAHFGPWAWGTVALNAGGGLLTALVVRHTDSILKGYAVSVSIVLGAVLSVALFGYALTPLFVIGAALVLASTVLYQWPARPKDVENEQSIPMYTR</sequence>
<evidence type="ECO:0000313" key="7">
    <source>
        <dbReference type="EMBL" id="WFD36981.1"/>
    </source>
</evidence>
<feature type="transmembrane region" description="Helical" evidence="5">
    <location>
        <begin position="197"/>
        <end position="216"/>
    </location>
</feature>
<organism evidence="7 8">
    <name type="scientific">Malassezia cuniculi</name>
    <dbReference type="NCBI Taxonomy" id="948313"/>
    <lineage>
        <taxon>Eukaryota</taxon>
        <taxon>Fungi</taxon>
        <taxon>Dikarya</taxon>
        <taxon>Basidiomycota</taxon>
        <taxon>Ustilaginomycotina</taxon>
        <taxon>Malasseziomycetes</taxon>
        <taxon>Malasseziales</taxon>
        <taxon>Malasseziaceae</taxon>
        <taxon>Malassezia</taxon>
    </lineage>
</organism>
<dbReference type="InterPro" id="IPR037185">
    <property type="entry name" value="EmrE-like"/>
</dbReference>
<dbReference type="Pfam" id="PF04142">
    <property type="entry name" value="Nuc_sug_transp"/>
    <property type="match status" value="1"/>
</dbReference>
<feature type="transmembrane region" description="Helical" evidence="5">
    <location>
        <begin position="228"/>
        <end position="248"/>
    </location>
</feature>
<feature type="transmembrane region" description="Helical" evidence="5">
    <location>
        <begin position="77"/>
        <end position="99"/>
    </location>
</feature>
<evidence type="ECO:0000256" key="1">
    <source>
        <dbReference type="ARBA" id="ARBA00004141"/>
    </source>
</evidence>
<dbReference type="EMBL" id="CP119882">
    <property type="protein sequence ID" value="WFD36981.1"/>
    <property type="molecule type" value="Genomic_DNA"/>
</dbReference>
<dbReference type="GO" id="GO:0000139">
    <property type="term" value="C:Golgi membrane"/>
    <property type="evidence" value="ECO:0007669"/>
    <property type="project" value="InterPro"/>
</dbReference>
<dbReference type="SUPFAM" id="SSF103481">
    <property type="entry name" value="Multidrug resistance efflux transporter EmrE"/>
    <property type="match status" value="2"/>
</dbReference>
<accession>A0AAF0EU55</accession>
<gene>
    <name evidence="7" type="ORF">MCUN1_003873</name>
</gene>
<dbReference type="AlphaFoldDB" id="A0AAF0EU55"/>